<evidence type="ECO:0000313" key="3">
    <source>
        <dbReference type="EMBL" id="RDI62030.1"/>
    </source>
</evidence>
<proteinExistence type="predicted"/>
<evidence type="ECO:0000256" key="1">
    <source>
        <dbReference type="ARBA" id="ARBA00022527"/>
    </source>
</evidence>
<evidence type="ECO:0000313" key="4">
    <source>
        <dbReference type="Proteomes" id="UP000254925"/>
    </source>
</evidence>
<dbReference type="AlphaFoldDB" id="A0A370HUN5"/>
<dbReference type="PANTHER" id="PTHR35526">
    <property type="entry name" value="ANTI-SIGMA-F FACTOR RSBW-RELATED"/>
    <property type="match status" value="1"/>
</dbReference>
<dbReference type="CDD" id="cd16936">
    <property type="entry name" value="HATPase_RsbW-like"/>
    <property type="match status" value="1"/>
</dbReference>
<dbReference type="Gene3D" id="3.30.565.10">
    <property type="entry name" value="Histidine kinase-like ATPase, C-terminal domain"/>
    <property type="match status" value="1"/>
</dbReference>
<keyword evidence="4" id="KW-1185">Reference proteome</keyword>
<organism evidence="3 4">
    <name type="scientific">Microvirga subterranea</name>
    <dbReference type="NCBI Taxonomy" id="186651"/>
    <lineage>
        <taxon>Bacteria</taxon>
        <taxon>Pseudomonadati</taxon>
        <taxon>Pseudomonadota</taxon>
        <taxon>Alphaproteobacteria</taxon>
        <taxon>Hyphomicrobiales</taxon>
        <taxon>Methylobacteriaceae</taxon>
        <taxon>Microvirga</taxon>
    </lineage>
</organism>
<dbReference type="Pfam" id="PF13581">
    <property type="entry name" value="HATPase_c_2"/>
    <property type="match status" value="1"/>
</dbReference>
<keyword evidence="3" id="KW-0808">Transferase</keyword>
<dbReference type="OrthoDB" id="7507932at2"/>
<dbReference type="PANTHER" id="PTHR35526:SF3">
    <property type="entry name" value="ANTI-SIGMA-F FACTOR RSBW"/>
    <property type="match status" value="1"/>
</dbReference>
<feature type="domain" description="Histidine kinase/HSP90-like ATPase" evidence="2">
    <location>
        <begin position="22"/>
        <end position="151"/>
    </location>
</feature>
<dbReference type="Proteomes" id="UP000254925">
    <property type="component" value="Unassembled WGS sequence"/>
</dbReference>
<keyword evidence="3" id="KW-0418">Kinase</keyword>
<accession>A0A370HUN5</accession>
<dbReference type="InterPro" id="IPR036890">
    <property type="entry name" value="HATPase_C_sf"/>
</dbReference>
<dbReference type="InterPro" id="IPR050267">
    <property type="entry name" value="Anti-sigma-factor_SerPK"/>
</dbReference>
<keyword evidence="1" id="KW-0723">Serine/threonine-protein kinase</keyword>
<sequence length="154" mass="16790">MRPGKTGESTRMASSISLSIDSDLDKVAHIARAVRGVCSGLLSTDDADAVEISVVEAINNVIKHGYQGQPGQDVEVHVVLHKDQVVIDVIDHASPMRTELLDQASEERFAFDETNLDEVPEGGMGLALIQMNMDEVEYTSEGGENRLRMIKRVA</sequence>
<protein>
    <submittedName>
        <fullName evidence="3">Serine/threonine-protein kinase RsbW</fullName>
    </submittedName>
</protein>
<evidence type="ECO:0000259" key="2">
    <source>
        <dbReference type="Pfam" id="PF13581"/>
    </source>
</evidence>
<comment type="caution">
    <text evidence="3">The sequence shown here is derived from an EMBL/GenBank/DDBJ whole genome shotgun (WGS) entry which is preliminary data.</text>
</comment>
<name>A0A370HUN5_9HYPH</name>
<reference evidence="3 4" key="1">
    <citation type="submission" date="2018-07" db="EMBL/GenBank/DDBJ databases">
        <title>Genomic Encyclopedia of Type Strains, Phase IV (KMG-IV): sequencing the most valuable type-strain genomes for metagenomic binning, comparative biology and taxonomic classification.</title>
        <authorList>
            <person name="Goeker M."/>
        </authorList>
    </citation>
    <scope>NUCLEOTIDE SEQUENCE [LARGE SCALE GENOMIC DNA]</scope>
    <source>
        <strain evidence="3 4">DSM 14364</strain>
    </source>
</reference>
<gene>
    <name evidence="3" type="ORF">DES45_101293</name>
</gene>
<dbReference type="EMBL" id="QQBB01000001">
    <property type="protein sequence ID" value="RDI62030.1"/>
    <property type="molecule type" value="Genomic_DNA"/>
</dbReference>
<dbReference type="InterPro" id="IPR003594">
    <property type="entry name" value="HATPase_dom"/>
</dbReference>
<dbReference type="GO" id="GO:0004674">
    <property type="term" value="F:protein serine/threonine kinase activity"/>
    <property type="evidence" value="ECO:0007669"/>
    <property type="project" value="UniProtKB-KW"/>
</dbReference>
<dbReference type="SUPFAM" id="SSF55874">
    <property type="entry name" value="ATPase domain of HSP90 chaperone/DNA topoisomerase II/histidine kinase"/>
    <property type="match status" value="1"/>
</dbReference>